<protein>
    <submittedName>
        <fullName evidence="1">Uncharacterized protein</fullName>
    </submittedName>
</protein>
<gene>
    <name evidence="1" type="ORF">CERZMDRAFT_98709</name>
</gene>
<dbReference type="OrthoDB" id="3800738at2759"/>
<name>A0A6A6FDB7_9PEZI</name>
<reference evidence="1" key="1">
    <citation type="journal article" date="2020" name="Stud. Mycol.">
        <title>101 Dothideomycetes genomes: a test case for predicting lifestyles and emergence of pathogens.</title>
        <authorList>
            <person name="Haridas S."/>
            <person name="Albert R."/>
            <person name="Binder M."/>
            <person name="Bloem J."/>
            <person name="Labutti K."/>
            <person name="Salamov A."/>
            <person name="Andreopoulos B."/>
            <person name="Baker S."/>
            <person name="Barry K."/>
            <person name="Bills G."/>
            <person name="Bluhm B."/>
            <person name="Cannon C."/>
            <person name="Castanera R."/>
            <person name="Culley D."/>
            <person name="Daum C."/>
            <person name="Ezra D."/>
            <person name="Gonzalez J."/>
            <person name="Henrissat B."/>
            <person name="Kuo A."/>
            <person name="Liang C."/>
            <person name="Lipzen A."/>
            <person name="Lutzoni F."/>
            <person name="Magnuson J."/>
            <person name="Mondo S."/>
            <person name="Nolan M."/>
            <person name="Ohm R."/>
            <person name="Pangilinan J."/>
            <person name="Park H.-J."/>
            <person name="Ramirez L."/>
            <person name="Alfaro M."/>
            <person name="Sun H."/>
            <person name="Tritt A."/>
            <person name="Yoshinaga Y."/>
            <person name="Zwiers L.-H."/>
            <person name="Turgeon B."/>
            <person name="Goodwin S."/>
            <person name="Spatafora J."/>
            <person name="Crous P."/>
            <person name="Grigoriev I."/>
        </authorList>
    </citation>
    <scope>NUCLEOTIDE SEQUENCE</scope>
    <source>
        <strain evidence="1">SCOH1-5</strain>
    </source>
</reference>
<dbReference type="EMBL" id="ML992677">
    <property type="protein sequence ID" value="KAF2211402.1"/>
    <property type="molecule type" value="Genomic_DNA"/>
</dbReference>
<proteinExistence type="predicted"/>
<organism evidence="1 2">
    <name type="scientific">Cercospora zeae-maydis SCOH1-5</name>
    <dbReference type="NCBI Taxonomy" id="717836"/>
    <lineage>
        <taxon>Eukaryota</taxon>
        <taxon>Fungi</taxon>
        <taxon>Dikarya</taxon>
        <taxon>Ascomycota</taxon>
        <taxon>Pezizomycotina</taxon>
        <taxon>Dothideomycetes</taxon>
        <taxon>Dothideomycetidae</taxon>
        <taxon>Mycosphaerellales</taxon>
        <taxon>Mycosphaerellaceae</taxon>
        <taxon>Cercospora</taxon>
    </lineage>
</organism>
<sequence>MPKRKYGYGDYFLRSKKKSKTQRELSLKQVLAVQRVSKDFRDAIQISYKLQKVLFLRPIDSTVLHPISRIDWPSCKHHDATTFWAQQAPNPDETPRKALLNPFIAESKFPWLDLIQRPYRNKRSWEYQGGRPLQVFQPPASELWLHSLNAFIDADANGESLEAHWHIIRAREGQRSVTLGDIKEHADCFGGKCELISPSGTENLPELRSEWSLGSENMEGYLMLLLKTLSVAYELLEPDTEHVAAPPCAIMMRSSSRRTGENSFLREKKMEGRELRLRHLLARSADPYCDQLEIVDGERLAGLDCSTTQGDTPDRPCNVVFKPLISFLDTCSIASVTYEIPKSESSISVPAEDQECNDFLIGNARLTVGPLTWDSEVDASWKSMLLTQPPVKYMLVDTMGAPRYQVLRSDESAAGITEAEIWAAGGFRFVPIASPAAENMAESDDAVNVERSDAPKALVMEKCEPEFKNT</sequence>
<keyword evidence="2" id="KW-1185">Reference proteome</keyword>
<evidence type="ECO:0000313" key="1">
    <source>
        <dbReference type="EMBL" id="KAF2211402.1"/>
    </source>
</evidence>
<evidence type="ECO:0000313" key="2">
    <source>
        <dbReference type="Proteomes" id="UP000799539"/>
    </source>
</evidence>
<accession>A0A6A6FDB7</accession>
<dbReference type="AlphaFoldDB" id="A0A6A6FDB7"/>
<dbReference type="Proteomes" id="UP000799539">
    <property type="component" value="Unassembled WGS sequence"/>
</dbReference>